<comment type="caution">
    <text evidence="1">The sequence shown here is derived from an EMBL/GenBank/DDBJ whole genome shotgun (WGS) entry which is preliminary data.</text>
</comment>
<gene>
    <name evidence="1" type="ORF">CFN78_20555</name>
</gene>
<dbReference type="AlphaFoldDB" id="A0A263D074"/>
<reference evidence="1 2" key="1">
    <citation type="submission" date="2017-07" db="EMBL/GenBank/DDBJ databases">
        <title>Amycolatopsis antarcticus sp. nov., isolated from the surface of an Antarcticus brown macroalga.</title>
        <authorList>
            <person name="Wang J."/>
            <person name="Leiva S."/>
            <person name="Huang J."/>
            <person name="Huang Y."/>
        </authorList>
    </citation>
    <scope>NUCLEOTIDE SEQUENCE [LARGE SCALE GENOMIC DNA]</scope>
    <source>
        <strain evidence="1 2">AU-G6</strain>
    </source>
</reference>
<dbReference type="Proteomes" id="UP000242444">
    <property type="component" value="Unassembled WGS sequence"/>
</dbReference>
<accession>A0A263D074</accession>
<sequence>MVVSFEKQGGAPRRLQVSLPARLAEPVRDAAEGRDMSVAEWVTVQVERGLGVPWGRRTDKPFPVRVPRTVVVIRLPPRQPGQSLGHAWSAAMESDAELVWVAMGQYRRIGQKARLAARYVGCADPDGLVRYVWRIDGWSGHYSGRMAHPVGGELLADDPGDSVGGEEASESRTIARLLVGARMPPQPNPIRIIWGVDVQPIKRRRRSPWY</sequence>
<evidence type="ECO:0000313" key="1">
    <source>
        <dbReference type="EMBL" id="OZM71528.1"/>
    </source>
</evidence>
<organism evidence="1 2">
    <name type="scientific">Amycolatopsis antarctica</name>
    <dbReference type="NCBI Taxonomy" id="1854586"/>
    <lineage>
        <taxon>Bacteria</taxon>
        <taxon>Bacillati</taxon>
        <taxon>Actinomycetota</taxon>
        <taxon>Actinomycetes</taxon>
        <taxon>Pseudonocardiales</taxon>
        <taxon>Pseudonocardiaceae</taxon>
        <taxon>Amycolatopsis</taxon>
    </lineage>
</organism>
<keyword evidence="2" id="KW-1185">Reference proteome</keyword>
<protein>
    <submittedName>
        <fullName evidence="1">Uncharacterized protein</fullName>
    </submittedName>
</protein>
<dbReference type="EMBL" id="NKYE01000013">
    <property type="protein sequence ID" value="OZM71528.1"/>
    <property type="molecule type" value="Genomic_DNA"/>
</dbReference>
<name>A0A263D074_9PSEU</name>
<dbReference type="InParanoid" id="A0A263D074"/>
<proteinExistence type="predicted"/>
<evidence type="ECO:0000313" key="2">
    <source>
        <dbReference type="Proteomes" id="UP000242444"/>
    </source>
</evidence>